<proteinExistence type="predicted"/>
<accession>A0ABV7XUJ2</accession>
<gene>
    <name evidence="2" type="ORF">ACFONJ_09390</name>
</gene>
<dbReference type="PROSITE" id="PS51257">
    <property type="entry name" value="PROKAR_LIPOPROTEIN"/>
    <property type="match status" value="1"/>
</dbReference>
<feature type="chain" id="PRO_5047420737" description="Lipoprotein" evidence="1">
    <location>
        <begin position="19"/>
        <end position="331"/>
    </location>
</feature>
<dbReference type="RefSeq" id="WP_290296482.1">
    <property type="nucleotide sequence ID" value="NZ_JAUFQR010000001.1"/>
</dbReference>
<evidence type="ECO:0000256" key="1">
    <source>
        <dbReference type="SAM" id="SignalP"/>
    </source>
</evidence>
<evidence type="ECO:0008006" key="4">
    <source>
        <dbReference type="Google" id="ProtNLM"/>
    </source>
</evidence>
<evidence type="ECO:0000313" key="3">
    <source>
        <dbReference type="Proteomes" id="UP001595735"/>
    </source>
</evidence>
<comment type="caution">
    <text evidence="2">The sequence shown here is derived from an EMBL/GenBank/DDBJ whole genome shotgun (WGS) entry which is preliminary data.</text>
</comment>
<keyword evidence="1" id="KW-0732">Signal</keyword>
<protein>
    <recommendedName>
        <fullName evidence="4">Lipoprotein</fullName>
    </recommendedName>
</protein>
<dbReference type="Proteomes" id="UP001595735">
    <property type="component" value="Unassembled WGS sequence"/>
</dbReference>
<evidence type="ECO:0000313" key="2">
    <source>
        <dbReference type="EMBL" id="MFC3756177.1"/>
    </source>
</evidence>
<name>A0ABV7XUJ2_9FLAO</name>
<dbReference type="EMBL" id="JBHRYO010000002">
    <property type="protein sequence ID" value="MFC3756177.1"/>
    <property type="molecule type" value="Genomic_DNA"/>
</dbReference>
<reference evidence="3" key="1">
    <citation type="journal article" date="2019" name="Int. J. Syst. Evol. Microbiol.">
        <title>The Global Catalogue of Microorganisms (GCM) 10K type strain sequencing project: providing services to taxonomists for standard genome sequencing and annotation.</title>
        <authorList>
            <consortium name="The Broad Institute Genomics Platform"/>
            <consortium name="The Broad Institute Genome Sequencing Center for Infectious Disease"/>
            <person name="Wu L."/>
            <person name="Ma J."/>
        </authorList>
    </citation>
    <scope>NUCLEOTIDE SEQUENCE [LARGE SCALE GENOMIC DNA]</scope>
    <source>
        <strain evidence="3">CECT 7798</strain>
    </source>
</reference>
<organism evidence="2 3">
    <name type="scientific">Chryseobacterium tructae</name>
    <dbReference type="NCBI Taxonomy" id="1037380"/>
    <lineage>
        <taxon>Bacteria</taxon>
        <taxon>Pseudomonadati</taxon>
        <taxon>Bacteroidota</taxon>
        <taxon>Flavobacteriia</taxon>
        <taxon>Flavobacteriales</taxon>
        <taxon>Weeksellaceae</taxon>
        <taxon>Chryseobacterium group</taxon>
        <taxon>Chryseobacterium</taxon>
    </lineage>
</organism>
<sequence>MIKLILSTIMVASLTACSQNKTETMQNPNINAGNIVEEITKQVKHYPSEKIYKIRHEHDLCYYEILLNDIPVFRNFDNNVPDAFEINNSVFKSGKQKLTYRMYPIGNSEEGNYSTLTEDTALKLILKSYDLKNSAAQDIVYSEHEAPKTEEKITDSYSKFRFAAAGKNYYEGSFEVNVEVPYQLNPSFEKAQDLRKMDAKDLEAKVVKEYQKIREIYVNKEKDQIAQLSYDRLKDDLVADYATPAKVKASWNQLDEIIIKGDVDILPIKNYKMKFFADGRLVALYTDGTDPETRGGNALVCKIKSGHYKNSIFELKHFLYIPQGETEFKVY</sequence>
<keyword evidence="3" id="KW-1185">Reference proteome</keyword>
<feature type="signal peptide" evidence="1">
    <location>
        <begin position="1"/>
        <end position="18"/>
    </location>
</feature>